<comment type="catalytic activity">
    <reaction evidence="9">
        <text>L-threonyl-[protein] + ATP = O-phospho-L-threonyl-[protein] + ADP + H(+)</text>
        <dbReference type="Rhea" id="RHEA:46608"/>
        <dbReference type="Rhea" id="RHEA-COMP:11060"/>
        <dbReference type="Rhea" id="RHEA-COMP:11605"/>
        <dbReference type="ChEBI" id="CHEBI:15378"/>
        <dbReference type="ChEBI" id="CHEBI:30013"/>
        <dbReference type="ChEBI" id="CHEBI:30616"/>
        <dbReference type="ChEBI" id="CHEBI:61977"/>
        <dbReference type="ChEBI" id="CHEBI:456216"/>
        <dbReference type="EC" id="2.7.12.1"/>
    </reaction>
</comment>
<dbReference type="InterPro" id="IPR011009">
    <property type="entry name" value="Kinase-like_dom_sf"/>
</dbReference>
<dbReference type="PANTHER" id="PTHR24058:SF22">
    <property type="entry name" value="DUAL SPECIFICITY TYROSINE-PHOSPHORYLATION-REGULATED KINASE 4"/>
    <property type="match status" value="1"/>
</dbReference>
<dbReference type="Gene3D" id="3.30.10.30">
    <property type="entry name" value="DYRK"/>
    <property type="match status" value="1"/>
</dbReference>
<feature type="domain" description="Protein kinase" evidence="14">
    <location>
        <begin position="192"/>
        <end position="455"/>
    </location>
</feature>
<evidence type="ECO:0000256" key="4">
    <source>
        <dbReference type="ARBA" id="ARBA00022679"/>
    </source>
</evidence>
<organism evidence="15 16">
    <name type="scientific">Hypsibius exemplaris</name>
    <name type="common">Freshwater tardigrade</name>
    <dbReference type="NCBI Taxonomy" id="2072580"/>
    <lineage>
        <taxon>Eukaryota</taxon>
        <taxon>Metazoa</taxon>
        <taxon>Ecdysozoa</taxon>
        <taxon>Tardigrada</taxon>
        <taxon>Eutardigrada</taxon>
        <taxon>Parachela</taxon>
        <taxon>Hypsibioidea</taxon>
        <taxon>Hypsibiidae</taxon>
        <taxon>Hypsibius</taxon>
    </lineage>
</organism>
<evidence type="ECO:0000313" key="15">
    <source>
        <dbReference type="EMBL" id="OQV11652.1"/>
    </source>
</evidence>
<evidence type="ECO:0000256" key="13">
    <source>
        <dbReference type="SAM" id="MobiDB-lite"/>
    </source>
</evidence>
<evidence type="ECO:0000256" key="9">
    <source>
        <dbReference type="ARBA" id="ARBA00049308"/>
    </source>
</evidence>
<dbReference type="SUPFAM" id="SSF56112">
    <property type="entry name" value="Protein kinase-like (PK-like)"/>
    <property type="match status" value="1"/>
</dbReference>
<dbReference type="Gene3D" id="3.30.200.20">
    <property type="entry name" value="Phosphorylase Kinase, domain 1"/>
    <property type="match status" value="1"/>
</dbReference>
<dbReference type="AlphaFoldDB" id="A0A1W0W922"/>
<dbReference type="Gene3D" id="1.10.510.10">
    <property type="entry name" value="Transferase(Phosphotransferase) domain 1"/>
    <property type="match status" value="2"/>
</dbReference>
<keyword evidence="3" id="KW-0723">Serine/threonine-protein kinase</keyword>
<keyword evidence="4" id="KW-0808">Transferase</keyword>
<comment type="caution">
    <text evidence="15">The sequence shown here is derived from an EMBL/GenBank/DDBJ whole genome shotgun (WGS) entry which is preliminary data.</text>
</comment>
<feature type="coiled-coil region" evidence="12">
    <location>
        <begin position="69"/>
        <end position="121"/>
    </location>
</feature>
<keyword evidence="7 11" id="KW-0067">ATP-binding</keyword>
<feature type="region of interest" description="Disordered" evidence="13">
    <location>
        <begin position="498"/>
        <end position="525"/>
    </location>
</feature>
<comment type="catalytic activity">
    <reaction evidence="8">
        <text>L-seryl-[protein] + ATP = O-phospho-L-seryl-[protein] + ADP + H(+)</text>
        <dbReference type="Rhea" id="RHEA:17989"/>
        <dbReference type="Rhea" id="RHEA-COMP:9863"/>
        <dbReference type="Rhea" id="RHEA-COMP:11604"/>
        <dbReference type="ChEBI" id="CHEBI:15378"/>
        <dbReference type="ChEBI" id="CHEBI:29999"/>
        <dbReference type="ChEBI" id="CHEBI:30616"/>
        <dbReference type="ChEBI" id="CHEBI:83421"/>
        <dbReference type="ChEBI" id="CHEBI:456216"/>
        <dbReference type="EC" id="2.7.12.1"/>
    </reaction>
</comment>
<name>A0A1W0W922_HYPEX</name>
<dbReference type="Proteomes" id="UP000192578">
    <property type="component" value="Unassembled WGS sequence"/>
</dbReference>
<evidence type="ECO:0000256" key="1">
    <source>
        <dbReference type="ARBA" id="ARBA00008867"/>
    </source>
</evidence>
<dbReference type="PROSITE" id="PS50011">
    <property type="entry name" value="PROTEIN_KINASE_DOM"/>
    <property type="match status" value="1"/>
</dbReference>
<evidence type="ECO:0000256" key="10">
    <source>
        <dbReference type="ARBA" id="ARBA00051680"/>
    </source>
</evidence>
<comment type="similarity">
    <text evidence="1">Belongs to the protein kinase superfamily. CMGC Ser/Thr protein kinase family. MNB/DYRK subfamily.</text>
</comment>
<dbReference type="GO" id="GO:0004712">
    <property type="term" value="F:protein serine/threonine/tyrosine kinase activity"/>
    <property type="evidence" value="ECO:0007669"/>
    <property type="project" value="UniProtKB-EC"/>
</dbReference>
<dbReference type="GO" id="GO:0005634">
    <property type="term" value="C:nucleus"/>
    <property type="evidence" value="ECO:0007669"/>
    <property type="project" value="TreeGrafter"/>
</dbReference>
<evidence type="ECO:0000256" key="8">
    <source>
        <dbReference type="ARBA" id="ARBA00049003"/>
    </source>
</evidence>
<sequence>MESDQQRPPLRLEPHVKPAVIISGRRPQGGGPASHRDSHRLSDVHFMLPPNPNVSKSFRQTERDRALEKMRAAREIRIKEEQAKKAAADEAKRVAAEEARRVAIEEAKKQAAHQAESLKRAAQWPLSPDEVKQRFKRELTDFELGEVQKYKEIYYLGLGRQRKNRAKIKRSPEDNDDGMYAAEAHDHVAYRYEIVGLLGRGSFGQVFKCRDHKNHCDVAIKMLRNKKKFYRQGVVEVRLLDHLRKKDTTNDKNVIHMLDCFHFRKHICIVLELAGINLYDLLKRNAFNGFSVMAVKRFAWNILQCLCLLQREKIIHCDVKPSRYYRAPEIILGFAYDCGIDIWSFACVLAELLMGRPLFPGENEADQLSCIMEVIGLPPRRVLNSAPRARYFFDTSGNPTRTVNTRGKKRVPGTKPLQAILKTSDRRFVDFMKRCLEWDPRTRITADQLVSHEWLTGPAGRPAKDLLSFTNHTNHCTEAATMGAGYPTRDVVAELLSTNPFNDDSEVEAPYRSAAKSRDVEDDDD</sequence>
<keyword evidence="16" id="KW-1185">Reference proteome</keyword>
<evidence type="ECO:0000256" key="6">
    <source>
        <dbReference type="ARBA" id="ARBA00022777"/>
    </source>
</evidence>
<dbReference type="GO" id="GO:0005737">
    <property type="term" value="C:cytoplasm"/>
    <property type="evidence" value="ECO:0007669"/>
    <property type="project" value="TreeGrafter"/>
</dbReference>
<dbReference type="EC" id="2.7.12.1" evidence="2"/>
<protein>
    <recommendedName>
        <fullName evidence="2">dual-specificity kinase</fullName>
        <ecNumber evidence="2">2.7.12.1</ecNumber>
    </recommendedName>
</protein>
<dbReference type="OrthoDB" id="9332038at2759"/>
<evidence type="ECO:0000259" key="14">
    <source>
        <dbReference type="PROSITE" id="PS50011"/>
    </source>
</evidence>
<evidence type="ECO:0000256" key="3">
    <source>
        <dbReference type="ARBA" id="ARBA00022527"/>
    </source>
</evidence>
<proteinExistence type="inferred from homology"/>
<keyword evidence="6 15" id="KW-0418">Kinase</keyword>
<dbReference type="GO" id="GO:0005524">
    <property type="term" value="F:ATP binding"/>
    <property type="evidence" value="ECO:0007669"/>
    <property type="project" value="UniProtKB-UniRule"/>
</dbReference>
<dbReference type="InterPro" id="IPR050494">
    <property type="entry name" value="Ser_Thr_dual-spec_kinase"/>
</dbReference>
<dbReference type="Pfam" id="PF00069">
    <property type="entry name" value="Pkinase"/>
    <property type="match status" value="1"/>
</dbReference>
<dbReference type="EMBL" id="MTYJ01000165">
    <property type="protein sequence ID" value="OQV11652.1"/>
    <property type="molecule type" value="Genomic_DNA"/>
</dbReference>
<dbReference type="PANTHER" id="PTHR24058">
    <property type="entry name" value="DUAL SPECIFICITY PROTEIN KINASE"/>
    <property type="match status" value="1"/>
</dbReference>
<dbReference type="GO" id="GO:0004674">
    <property type="term" value="F:protein serine/threonine kinase activity"/>
    <property type="evidence" value="ECO:0007669"/>
    <property type="project" value="UniProtKB-KW"/>
</dbReference>
<evidence type="ECO:0000256" key="5">
    <source>
        <dbReference type="ARBA" id="ARBA00022741"/>
    </source>
</evidence>
<dbReference type="InterPro" id="IPR042521">
    <property type="entry name" value="DYRK"/>
</dbReference>
<feature type="binding site" evidence="11">
    <location>
        <position position="221"/>
    </location>
    <ligand>
        <name>ATP</name>
        <dbReference type="ChEBI" id="CHEBI:30616"/>
    </ligand>
</feature>
<feature type="region of interest" description="Disordered" evidence="13">
    <location>
        <begin position="43"/>
        <end position="62"/>
    </location>
</feature>
<gene>
    <name evidence="15" type="ORF">BV898_14074</name>
</gene>
<comment type="catalytic activity">
    <reaction evidence="10">
        <text>L-tyrosyl-[protein] + ATP = O-phospho-L-tyrosyl-[protein] + ADP + H(+)</text>
        <dbReference type="Rhea" id="RHEA:10596"/>
        <dbReference type="Rhea" id="RHEA-COMP:10136"/>
        <dbReference type="Rhea" id="RHEA-COMP:20101"/>
        <dbReference type="ChEBI" id="CHEBI:15378"/>
        <dbReference type="ChEBI" id="CHEBI:30616"/>
        <dbReference type="ChEBI" id="CHEBI:46858"/>
        <dbReference type="ChEBI" id="CHEBI:61978"/>
        <dbReference type="ChEBI" id="CHEBI:456216"/>
        <dbReference type="EC" id="2.7.12.1"/>
    </reaction>
</comment>
<dbReference type="InterPro" id="IPR017441">
    <property type="entry name" value="Protein_kinase_ATP_BS"/>
</dbReference>
<reference evidence="16" key="1">
    <citation type="submission" date="2017-01" db="EMBL/GenBank/DDBJ databases">
        <title>Comparative genomics of anhydrobiosis in the tardigrade Hypsibius dujardini.</title>
        <authorList>
            <person name="Yoshida Y."/>
            <person name="Koutsovoulos G."/>
            <person name="Laetsch D."/>
            <person name="Stevens L."/>
            <person name="Kumar S."/>
            <person name="Horikawa D."/>
            <person name="Ishino K."/>
            <person name="Komine S."/>
            <person name="Tomita M."/>
            <person name="Blaxter M."/>
            <person name="Arakawa K."/>
        </authorList>
    </citation>
    <scope>NUCLEOTIDE SEQUENCE [LARGE SCALE GENOMIC DNA]</scope>
    <source>
        <strain evidence="16">Z151</strain>
    </source>
</reference>
<evidence type="ECO:0000256" key="12">
    <source>
        <dbReference type="SAM" id="Coils"/>
    </source>
</evidence>
<dbReference type="PROSITE" id="PS00107">
    <property type="entry name" value="PROTEIN_KINASE_ATP"/>
    <property type="match status" value="1"/>
</dbReference>
<dbReference type="GO" id="GO:0005856">
    <property type="term" value="C:cytoskeleton"/>
    <property type="evidence" value="ECO:0007669"/>
    <property type="project" value="TreeGrafter"/>
</dbReference>
<evidence type="ECO:0000256" key="2">
    <source>
        <dbReference type="ARBA" id="ARBA00013203"/>
    </source>
</evidence>
<evidence type="ECO:0000256" key="11">
    <source>
        <dbReference type="PROSITE-ProRule" id="PRU10141"/>
    </source>
</evidence>
<evidence type="ECO:0000313" key="16">
    <source>
        <dbReference type="Proteomes" id="UP000192578"/>
    </source>
</evidence>
<keyword evidence="5 11" id="KW-0547">Nucleotide-binding</keyword>
<accession>A0A1W0W922</accession>
<keyword evidence="12" id="KW-0175">Coiled coil</keyword>
<evidence type="ECO:0000256" key="7">
    <source>
        <dbReference type="ARBA" id="ARBA00022840"/>
    </source>
</evidence>
<dbReference type="InterPro" id="IPR000719">
    <property type="entry name" value="Prot_kinase_dom"/>
</dbReference>
<dbReference type="CDD" id="cd14210">
    <property type="entry name" value="PKc_DYRK"/>
    <property type="match status" value="1"/>
</dbReference>
<feature type="region of interest" description="Disordered" evidence="13">
    <location>
        <begin position="1"/>
        <end position="38"/>
    </location>
</feature>